<keyword evidence="1" id="KW-0732">Signal</keyword>
<evidence type="ECO:0000313" key="3">
    <source>
        <dbReference type="Proteomes" id="UP001165378"/>
    </source>
</evidence>
<reference evidence="2" key="1">
    <citation type="submission" date="2022-01" db="EMBL/GenBank/DDBJ databases">
        <title>Genome-Based Taxonomic Classification of the Phylum Actinobacteria.</title>
        <authorList>
            <person name="Gao Y."/>
        </authorList>
    </citation>
    <scope>NUCLEOTIDE SEQUENCE</scope>
    <source>
        <strain evidence="2">KLBMP 8922</strain>
    </source>
</reference>
<gene>
    <name evidence="2" type="ORF">LZ495_40010</name>
</gene>
<evidence type="ECO:0008006" key="4">
    <source>
        <dbReference type="Google" id="ProtNLM"/>
    </source>
</evidence>
<accession>A0AA41Q9G2</accession>
<evidence type="ECO:0000256" key="1">
    <source>
        <dbReference type="SAM" id="SignalP"/>
    </source>
</evidence>
<dbReference type="AlphaFoldDB" id="A0AA41Q9G2"/>
<organism evidence="2 3">
    <name type="scientific">Yinghuangia soli</name>
    <dbReference type="NCBI Taxonomy" id="2908204"/>
    <lineage>
        <taxon>Bacteria</taxon>
        <taxon>Bacillati</taxon>
        <taxon>Actinomycetota</taxon>
        <taxon>Actinomycetes</taxon>
        <taxon>Kitasatosporales</taxon>
        <taxon>Streptomycetaceae</taxon>
        <taxon>Yinghuangia</taxon>
    </lineage>
</organism>
<comment type="caution">
    <text evidence="2">The sequence shown here is derived from an EMBL/GenBank/DDBJ whole genome shotgun (WGS) entry which is preliminary data.</text>
</comment>
<dbReference type="RefSeq" id="WP_235058150.1">
    <property type="nucleotide sequence ID" value="NZ_JAKFHA010000048.1"/>
</dbReference>
<dbReference type="Proteomes" id="UP001165378">
    <property type="component" value="Unassembled WGS sequence"/>
</dbReference>
<keyword evidence="3" id="KW-1185">Reference proteome</keyword>
<feature type="signal peptide" evidence="1">
    <location>
        <begin position="1"/>
        <end position="25"/>
    </location>
</feature>
<feature type="chain" id="PRO_5041461767" description="Secreted protein" evidence="1">
    <location>
        <begin position="26"/>
        <end position="396"/>
    </location>
</feature>
<dbReference type="EMBL" id="JAKFHA010000048">
    <property type="protein sequence ID" value="MCF2533375.1"/>
    <property type="molecule type" value="Genomic_DNA"/>
</dbReference>
<proteinExistence type="predicted"/>
<protein>
    <recommendedName>
        <fullName evidence="4">Secreted protein</fullName>
    </recommendedName>
</protein>
<sequence>MHVLVRRSAALAVVAALAAVPPAFAAGSPGSPGGSAPAAAPVASSGWTATEIRPGGMILDLAGDGLGGMFGAGYGPDRFGDAPTAFGRSGAGGAWQQTAFPTASGDWSSLVGVAALSPGRALAVGGYDADLGGYLVVGTGDGKWQQLRAAPAPPGTELGSLNSIDALGPADAWAVGESNVPSPNGTYDTAPVAEHWDGSAWTIAPLPQLDPEIAVGVQLTDVEMIATDDVWASGATFDGQQPVLAHYDGTGWEWVLLPYDDKRTRLLVNSLEARAADDVWAAGWQFDAETGAARPLLYHYDGRSWSPQSTPAGVQRLTDLTLTPGGFAATTREGGTYGVIRYAGGVWTRLVLPQTGPAAPQATALEYVDGTLSVAARRPDTPEHVMTVEYRTQLNP</sequence>
<name>A0AA41Q9G2_9ACTN</name>
<evidence type="ECO:0000313" key="2">
    <source>
        <dbReference type="EMBL" id="MCF2533375.1"/>
    </source>
</evidence>